<feature type="compositionally biased region" description="Pro residues" evidence="3">
    <location>
        <begin position="114"/>
        <end position="130"/>
    </location>
</feature>
<comment type="caution">
    <text evidence="4">The sequence shown here is derived from an EMBL/GenBank/DDBJ whole genome shotgun (WGS) entry which is preliminary data.</text>
</comment>
<feature type="region of interest" description="Disordered" evidence="3">
    <location>
        <begin position="1"/>
        <end position="20"/>
    </location>
</feature>
<feature type="compositionally biased region" description="Basic and acidic residues" evidence="3">
    <location>
        <begin position="1"/>
        <end position="13"/>
    </location>
</feature>
<evidence type="ECO:0000256" key="2">
    <source>
        <dbReference type="SAM" id="Coils"/>
    </source>
</evidence>
<dbReference type="InterPro" id="IPR037772">
    <property type="entry name" value="C2_Freud"/>
</dbReference>
<dbReference type="Gene3D" id="2.60.40.150">
    <property type="entry name" value="C2 domain"/>
    <property type="match status" value="1"/>
</dbReference>
<dbReference type="Pfam" id="PF00168">
    <property type="entry name" value="C2"/>
    <property type="match status" value="1"/>
</dbReference>
<feature type="region of interest" description="Disordered" evidence="3">
    <location>
        <begin position="334"/>
        <end position="531"/>
    </location>
</feature>
<feature type="compositionally biased region" description="Polar residues" evidence="3">
    <location>
        <begin position="149"/>
        <end position="158"/>
    </location>
</feature>
<dbReference type="FunFam" id="2.60.40.150:FF:000392">
    <property type="entry name" value="Coiled-coil and C2 domain-containing protein 1A"/>
    <property type="match status" value="1"/>
</dbReference>
<feature type="region of interest" description="Disordered" evidence="3">
    <location>
        <begin position="149"/>
        <end position="310"/>
    </location>
</feature>
<evidence type="ECO:0000256" key="1">
    <source>
        <dbReference type="ARBA" id="ARBA00010672"/>
    </source>
</evidence>
<keyword evidence="2" id="KW-0175">Coiled coil</keyword>
<gene>
    <name evidence="4" type="ORF">OFUS_LOCUS1342</name>
</gene>
<feature type="compositionally biased region" description="Low complexity" evidence="3">
    <location>
        <begin position="466"/>
        <end position="490"/>
    </location>
</feature>
<dbReference type="OrthoDB" id="19996at2759"/>
<dbReference type="InterPro" id="IPR006608">
    <property type="entry name" value="CC2D1A/B_DM14"/>
</dbReference>
<evidence type="ECO:0000313" key="5">
    <source>
        <dbReference type="Proteomes" id="UP000749559"/>
    </source>
</evidence>
<feature type="region of interest" description="Disordered" evidence="3">
    <location>
        <begin position="868"/>
        <end position="909"/>
    </location>
</feature>
<feature type="region of interest" description="Disordered" evidence="3">
    <location>
        <begin position="50"/>
        <end position="134"/>
    </location>
</feature>
<keyword evidence="5" id="KW-1185">Reference proteome</keyword>
<feature type="compositionally biased region" description="Polar residues" evidence="3">
    <location>
        <begin position="504"/>
        <end position="522"/>
    </location>
</feature>
<dbReference type="AlphaFoldDB" id="A0A8J1Y0K8"/>
<dbReference type="InterPro" id="IPR000008">
    <property type="entry name" value="C2_dom"/>
</dbReference>
<feature type="compositionally biased region" description="Basic and acidic residues" evidence="3">
    <location>
        <begin position="159"/>
        <end position="168"/>
    </location>
</feature>
<dbReference type="PANTHER" id="PTHR13076">
    <property type="entry name" value="COILED-COIL AND C2 DOMAIN-CONTAINING PROTEIN 1-LIKE"/>
    <property type="match status" value="1"/>
</dbReference>
<dbReference type="EMBL" id="CAIIXF020000001">
    <property type="protein sequence ID" value="CAH1773801.1"/>
    <property type="molecule type" value="Genomic_DNA"/>
</dbReference>
<dbReference type="GO" id="GO:0001227">
    <property type="term" value="F:DNA-binding transcription repressor activity, RNA polymerase II-specific"/>
    <property type="evidence" value="ECO:0007669"/>
    <property type="project" value="InterPro"/>
</dbReference>
<feature type="compositionally biased region" description="Polar residues" evidence="3">
    <location>
        <begin position="261"/>
        <end position="277"/>
    </location>
</feature>
<reference evidence="4" key="1">
    <citation type="submission" date="2022-03" db="EMBL/GenBank/DDBJ databases">
        <authorList>
            <person name="Martin C."/>
        </authorList>
    </citation>
    <scope>NUCLEOTIDE SEQUENCE</scope>
</reference>
<dbReference type="SMART" id="SM00685">
    <property type="entry name" value="DM14"/>
    <property type="match status" value="4"/>
</dbReference>
<feature type="compositionally biased region" description="Basic and acidic residues" evidence="3">
    <location>
        <begin position="405"/>
        <end position="421"/>
    </location>
</feature>
<dbReference type="SMART" id="SM00239">
    <property type="entry name" value="C2"/>
    <property type="match status" value="1"/>
</dbReference>
<sequence length="1021" mass="112570">MFGNKRDSGDTKRKGASLMAQMGMTPDLSAMENELYGDLDNDAELEAELAALQGHDSPKKTAKPAKGPVHLSQIDKMAAECMKDDDGEDDDIDLDDPELLAELDDLSPENEQPAPVPTQSPTPAPRPPPSGTNVLATLEERFTMYQTAIANAKQANEGSKQRRYERGLKTLQGQIKTAKAGKPVCEDDIPPPVATGGSSTQKPDKPRETPNEPEPIRGPIEPGNRPPVPLSHPTSFPTAPVEPSAPPKQLSPTAPPDRVIQPTTDQETTPSAQASHSTPDKEESDTHKLLVERKEQYKQAAIQAKRAGDNTTAAQYLKVMKQFENVIKAVENNQSVDLSKMPPPPGAKVPSVQIERDSHQASPDKPASSQGAEGGTEGALPETTQEEAKEIFNAPEAPKSVLEALEQRLAKYKESEDKAKAEGNNSKARRHGRIVKQYIDAIKSHKAGRPVDYEELPTPPGFDSIPSQASMPQASPQRPAPQQLAPPGQARGSPGQVSPGKRTPSPNRTPQKAPSVSPSQQKILKRSMSAMSKAEQQSVFLKRRQQEFRTAAMEAKSKGDIELAKKYLRLSKGFDQMIEASEAGLPVDMKQIPKSPYATADDEFEFVQEDDCAENEIKGDRNEMYTKLQDTLIRQIRTSTSNSEHFTQLGDVSTATKFDKMSENCRKDLDALKNAYKHGDPVPRFHYETRQFSLVQSCTDLGDNEVELTIIRGIQLHLPSGYSPEELDTYVTYEFPFPNESPQKDKTDTCKDTNNPEYNQSFKIEMNRKSRSFARVVKSKAIKLEIFYKRGFFKGDKLLGTASIKLAPLESKCILHESFDLMDGRKSIGGKLEVKVRIRNPFSAIQVEEVKEKWLVIDKFDRTILSGNAPPIGQKQATNQAVSPGGSSSGQVKRAAQGAPVAAPRSNSVTSNEVLKYEKQLLEKQISSLRGKLSAGQEDALMQKSRSLQQNIDQQKSRLQQGGMPAYRSYLESIERSIGLYHNEAVNLVKAGDRDKAQTMLQKKKIVENEVQALRTMLSKR</sequence>
<feature type="coiled-coil region" evidence="2">
    <location>
        <begin position="912"/>
        <end position="958"/>
    </location>
</feature>
<dbReference type="PANTHER" id="PTHR13076:SF9">
    <property type="entry name" value="COILED-COIL AND C2 DOMAIN-CONTAINING PROTEIN 1-LIKE"/>
    <property type="match status" value="1"/>
</dbReference>
<accession>A0A8J1Y0K8</accession>
<dbReference type="InterPro" id="IPR035892">
    <property type="entry name" value="C2_domain_sf"/>
</dbReference>
<organism evidence="4 5">
    <name type="scientific">Owenia fusiformis</name>
    <name type="common">Polychaete worm</name>
    <dbReference type="NCBI Taxonomy" id="6347"/>
    <lineage>
        <taxon>Eukaryota</taxon>
        <taxon>Metazoa</taxon>
        <taxon>Spiralia</taxon>
        <taxon>Lophotrochozoa</taxon>
        <taxon>Annelida</taxon>
        <taxon>Polychaeta</taxon>
        <taxon>Sedentaria</taxon>
        <taxon>Canalipalpata</taxon>
        <taxon>Sabellida</taxon>
        <taxon>Oweniida</taxon>
        <taxon>Oweniidae</taxon>
        <taxon>Owenia</taxon>
    </lineage>
</organism>
<proteinExistence type="inferred from homology"/>
<feature type="compositionally biased region" description="Basic and acidic residues" evidence="3">
    <location>
        <begin position="278"/>
        <end position="297"/>
    </location>
</feature>
<evidence type="ECO:0000313" key="4">
    <source>
        <dbReference type="EMBL" id="CAH1773801.1"/>
    </source>
</evidence>
<dbReference type="InterPro" id="IPR039725">
    <property type="entry name" value="CC2D1A/B"/>
</dbReference>
<protein>
    <submittedName>
        <fullName evidence="4">Uncharacterized protein</fullName>
    </submittedName>
</protein>
<evidence type="ECO:0000256" key="3">
    <source>
        <dbReference type="SAM" id="MobiDB-lite"/>
    </source>
</evidence>
<dbReference type="CDD" id="cd08690">
    <property type="entry name" value="C2_Freud-1"/>
    <property type="match status" value="1"/>
</dbReference>
<name>A0A8J1Y0K8_OWEFU</name>
<dbReference type="Proteomes" id="UP000749559">
    <property type="component" value="Unassembled WGS sequence"/>
</dbReference>
<feature type="compositionally biased region" description="Polar residues" evidence="3">
    <location>
        <begin position="875"/>
        <end position="891"/>
    </location>
</feature>
<feature type="compositionally biased region" description="Acidic residues" evidence="3">
    <location>
        <begin position="85"/>
        <end position="108"/>
    </location>
</feature>
<dbReference type="SUPFAM" id="SSF49562">
    <property type="entry name" value="C2 domain (Calcium/lipid-binding domain, CaLB)"/>
    <property type="match status" value="1"/>
</dbReference>
<dbReference type="PROSITE" id="PS50004">
    <property type="entry name" value="C2"/>
    <property type="match status" value="1"/>
</dbReference>
<dbReference type="Pfam" id="PF21528">
    <property type="entry name" value="CC2D1A-B_DM14"/>
    <property type="match status" value="4"/>
</dbReference>
<comment type="similarity">
    <text evidence="1">Belongs to the CC2D1 family.</text>
</comment>